<feature type="domain" description="EF-hand" evidence="1">
    <location>
        <begin position="56"/>
        <end position="91"/>
    </location>
</feature>
<keyword evidence="3" id="KW-1185">Reference proteome</keyword>
<dbReference type="RefSeq" id="WP_379515793.1">
    <property type="nucleotide sequence ID" value="NZ_JBHSPA010000024.1"/>
</dbReference>
<dbReference type="EMBL" id="JBHSPA010000024">
    <property type="protein sequence ID" value="MFC5826278.1"/>
    <property type="molecule type" value="Genomic_DNA"/>
</dbReference>
<comment type="caution">
    <text evidence="2">The sequence shown here is derived from an EMBL/GenBank/DDBJ whole genome shotgun (WGS) entry which is preliminary data.</text>
</comment>
<proteinExistence type="predicted"/>
<dbReference type="Proteomes" id="UP001596058">
    <property type="component" value="Unassembled WGS sequence"/>
</dbReference>
<dbReference type="InterPro" id="IPR011992">
    <property type="entry name" value="EF-hand-dom_pair"/>
</dbReference>
<dbReference type="PROSITE" id="PS50222">
    <property type="entry name" value="EF_HAND_2"/>
    <property type="match status" value="2"/>
</dbReference>
<dbReference type="PROSITE" id="PS00018">
    <property type="entry name" value="EF_HAND_1"/>
    <property type="match status" value="3"/>
</dbReference>
<dbReference type="SUPFAM" id="SSF47473">
    <property type="entry name" value="EF-hand"/>
    <property type="match status" value="1"/>
</dbReference>
<evidence type="ECO:0000259" key="1">
    <source>
        <dbReference type="PROSITE" id="PS50222"/>
    </source>
</evidence>
<dbReference type="InterPro" id="IPR018247">
    <property type="entry name" value="EF_Hand_1_Ca_BS"/>
</dbReference>
<dbReference type="Gene3D" id="1.10.238.10">
    <property type="entry name" value="EF-hand"/>
    <property type="match status" value="1"/>
</dbReference>
<feature type="domain" description="EF-hand" evidence="1">
    <location>
        <begin position="104"/>
        <end position="126"/>
    </location>
</feature>
<dbReference type="InterPro" id="IPR002048">
    <property type="entry name" value="EF_hand_dom"/>
</dbReference>
<evidence type="ECO:0000313" key="3">
    <source>
        <dbReference type="Proteomes" id="UP001596058"/>
    </source>
</evidence>
<accession>A0ABW1CP53</accession>
<dbReference type="SMART" id="SM00054">
    <property type="entry name" value="EFh"/>
    <property type="match status" value="2"/>
</dbReference>
<dbReference type="Pfam" id="PF13202">
    <property type="entry name" value="EF-hand_5"/>
    <property type="match status" value="2"/>
</dbReference>
<gene>
    <name evidence="2" type="ORF">ACFPZ3_20630</name>
</gene>
<evidence type="ECO:0000313" key="2">
    <source>
        <dbReference type="EMBL" id="MFC5826278.1"/>
    </source>
</evidence>
<dbReference type="CDD" id="cd00051">
    <property type="entry name" value="EFh"/>
    <property type="match status" value="1"/>
</dbReference>
<protein>
    <submittedName>
        <fullName evidence="2">EF-hand domain-containing protein</fullName>
    </submittedName>
</protein>
<sequence>MDREFLQRKVSAWLESLDHDGDGVITQTDIDTVDDRALKAFGLVATSTQGKALKAASEKFWKDVAGAADTDRDGRINREEFSQAADSFTPAVQPWIEALVVAADSDGDGQLTGEEYKALMVALGTNVDGGSISTGLSPLSVEEAQRSALEAFADNQPYSPATWTFGKF</sequence>
<organism evidence="2 3">
    <name type="scientific">Nonomuraea insulae</name>
    <dbReference type="NCBI Taxonomy" id="1616787"/>
    <lineage>
        <taxon>Bacteria</taxon>
        <taxon>Bacillati</taxon>
        <taxon>Actinomycetota</taxon>
        <taxon>Actinomycetes</taxon>
        <taxon>Streptosporangiales</taxon>
        <taxon>Streptosporangiaceae</taxon>
        <taxon>Nonomuraea</taxon>
    </lineage>
</organism>
<name>A0ABW1CP53_9ACTN</name>
<reference evidence="3" key="1">
    <citation type="journal article" date="2019" name="Int. J. Syst. Evol. Microbiol.">
        <title>The Global Catalogue of Microorganisms (GCM) 10K type strain sequencing project: providing services to taxonomists for standard genome sequencing and annotation.</title>
        <authorList>
            <consortium name="The Broad Institute Genomics Platform"/>
            <consortium name="The Broad Institute Genome Sequencing Center for Infectious Disease"/>
            <person name="Wu L."/>
            <person name="Ma J."/>
        </authorList>
    </citation>
    <scope>NUCLEOTIDE SEQUENCE [LARGE SCALE GENOMIC DNA]</scope>
    <source>
        <strain evidence="3">CCUG 53903</strain>
    </source>
</reference>